<dbReference type="SUPFAM" id="SSF102114">
    <property type="entry name" value="Radical SAM enzymes"/>
    <property type="match status" value="1"/>
</dbReference>
<evidence type="ECO:0000256" key="5">
    <source>
        <dbReference type="ARBA" id="ARBA00023004"/>
    </source>
</evidence>
<dbReference type="Proteomes" id="UP000198806">
    <property type="component" value="Unassembled WGS sequence"/>
</dbReference>
<keyword evidence="2" id="KW-0004">4Fe-4S</keyword>
<gene>
    <name evidence="9" type="ORF">SAMN04489757_10128</name>
</gene>
<organism evidence="9 10">
    <name type="scientific">Anaerocolumna aminovalerica</name>
    <dbReference type="NCBI Taxonomy" id="1527"/>
    <lineage>
        <taxon>Bacteria</taxon>
        <taxon>Bacillati</taxon>
        <taxon>Bacillota</taxon>
        <taxon>Clostridia</taxon>
        <taxon>Lachnospirales</taxon>
        <taxon>Lachnospiraceae</taxon>
        <taxon>Anaerocolumna</taxon>
    </lineage>
</organism>
<comment type="similarity">
    <text evidence="7">Belongs to the radical SAM superfamily. Anaerobic sulfatase-maturating enzyme family.</text>
</comment>
<name>A0A1I5BIF9_9FIRM</name>
<dbReference type="InterPro" id="IPR013785">
    <property type="entry name" value="Aldolase_TIM"/>
</dbReference>
<accession>A0A1I5BIF9</accession>
<dbReference type="RefSeq" id="WP_091683383.1">
    <property type="nucleotide sequence ID" value="NZ_BAABFM010000003.1"/>
</dbReference>
<dbReference type="SFLD" id="SFLDS00029">
    <property type="entry name" value="Radical_SAM"/>
    <property type="match status" value="1"/>
</dbReference>
<dbReference type="PROSITE" id="PS01305">
    <property type="entry name" value="MOAA_NIFB_PQQE"/>
    <property type="match status" value="1"/>
</dbReference>
<dbReference type="InterPro" id="IPR023867">
    <property type="entry name" value="Sulphatase_maturase_rSAM"/>
</dbReference>
<dbReference type="InterPro" id="IPR007197">
    <property type="entry name" value="rSAM"/>
</dbReference>
<dbReference type="OrthoDB" id="9808591at2"/>
<evidence type="ECO:0000256" key="7">
    <source>
        <dbReference type="ARBA" id="ARBA00023601"/>
    </source>
</evidence>
<dbReference type="PROSITE" id="PS51918">
    <property type="entry name" value="RADICAL_SAM"/>
    <property type="match status" value="1"/>
</dbReference>
<dbReference type="Pfam" id="PF04055">
    <property type="entry name" value="Radical_SAM"/>
    <property type="match status" value="1"/>
</dbReference>
<dbReference type="Gene3D" id="3.20.20.70">
    <property type="entry name" value="Aldolase class I"/>
    <property type="match status" value="1"/>
</dbReference>
<dbReference type="InterPro" id="IPR000385">
    <property type="entry name" value="MoaA_NifB_PqqE_Fe-S-bd_CS"/>
</dbReference>
<dbReference type="SFLD" id="SFLDG01384">
    <property type="entry name" value="thioether_bond_formation_requi"/>
    <property type="match status" value="1"/>
</dbReference>
<keyword evidence="4" id="KW-0479">Metal-binding</keyword>
<keyword evidence="5" id="KW-0408">Iron</keyword>
<comment type="cofactor">
    <cofactor evidence="1">
        <name>[4Fe-4S] cluster</name>
        <dbReference type="ChEBI" id="CHEBI:49883"/>
    </cofactor>
</comment>
<keyword evidence="10" id="KW-1185">Reference proteome</keyword>
<reference evidence="9 10" key="1">
    <citation type="submission" date="2016-10" db="EMBL/GenBank/DDBJ databases">
        <authorList>
            <person name="de Groot N.N."/>
        </authorList>
    </citation>
    <scope>NUCLEOTIDE SEQUENCE [LARGE SCALE GENOMIC DNA]</scope>
    <source>
        <strain evidence="9 10">DSM 1283</strain>
    </source>
</reference>
<evidence type="ECO:0000313" key="9">
    <source>
        <dbReference type="EMBL" id="SFN74525.1"/>
    </source>
</evidence>
<feature type="domain" description="Radical SAM core" evidence="8">
    <location>
        <begin position="79"/>
        <end position="315"/>
    </location>
</feature>
<dbReference type="SFLD" id="SFLDG01386">
    <property type="entry name" value="main_SPASM_domain-containing"/>
    <property type="match status" value="1"/>
</dbReference>
<evidence type="ECO:0000256" key="3">
    <source>
        <dbReference type="ARBA" id="ARBA00022691"/>
    </source>
</evidence>
<keyword evidence="6" id="KW-0411">Iron-sulfur</keyword>
<evidence type="ECO:0000259" key="8">
    <source>
        <dbReference type="PROSITE" id="PS51918"/>
    </source>
</evidence>
<evidence type="ECO:0000256" key="6">
    <source>
        <dbReference type="ARBA" id="ARBA00023014"/>
    </source>
</evidence>
<dbReference type="PANTHER" id="PTHR43273:SF3">
    <property type="entry name" value="ANAEROBIC SULFATASE-MATURATING ENZYME HOMOLOG ASLB-RELATED"/>
    <property type="match status" value="1"/>
</dbReference>
<evidence type="ECO:0000256" key="2">
    <source>
        <dbReference type="ARBA" id="ARBA00022485"/>
    </source>
</evidence>
<dbReference type="PANTHER" id="PTHR43273">
    <property type="entry name" value="ANAEROBIC SULFATASE-MATURATING ENZYME HOMOLOG ASLB-RELATED"/>
    <property type="match status" value="1"/>
</dbReference>
<evidence type="ECO:0000313" key="10">
    <source>
        <dbReference type="Proteomes" id="UP000198806"/>
    </source>
</evidence>
<dbReference type="AlphaFoldDB" id="A0A1I5BIF9"/>
<dbReference type="STRING" id="1527.SAMN04489757_10128"/>
<dbReference type="CDD" id="cd01335">
    <property type="entry name" value="Radical_SAM"/>
    <property type="match status" value="1"/>
</dbReference>
<dbReference type="SFLD" id="SFLDG01067">
    <property type="entry name" value="SPASM/twitch_domain_containing"/>
    <property type="match status" value="1"/>
</dbReference>
<evidence type="ECO:0000256" key="4">
    <source>
        <dbReference type="ARBA" id="ARBA00022723"/>
    </source>
</evidence>
<protein>
    <recommendedName>
        <fullName evidence="8">Radical SAM core domain-containing protein</fullName>
    </recommendedName>
</protein>
<keyword evidence="3" id="KW-0949">S-adenosyl-L-methionine</keyword>
<evidence type="ECO:0000256" key="1">
    <source>
        <dbReference type="ARBA" id="ARBA00001966"/>
    </source>
</evidence>
<dbReference type="GO" id="GO:0046872">
    <property type="term" value="F:metal ion binding"/>
    <property type="evidence" value="ECO:0007669"/>
    <property type="project" value="UniProtKB-KW"/>
</dbReference>
<dbReference type="GO" id="GO:0016491">
    <property type="term" value="F:oxidoreductase activity"/>
    <property type="evidence" value="ECO:0007669"/>
    <property type="project" value="InterPro"/>
</dbReference>
<proteinExistence type="inferred from homology"/>
<dbReference type="EMBL" id="FOWD01000001">
    <property type="protein sequence ID" value="SFN74525.1"/>
    <property type="molecule type" value="Genomic_DNA"/>
</dbReference>
<sequence>MFVKLFSTPNHYYCLDVNKDEFLELSFASYQYLAQILNGEEVKTMPPEEILDLKKAGYLSEKSNVKKVKHAITDYLEEFLERKLSRIILQVTQNCNLRCKYCIYSEEHSIMQRSHSSKNMSWETAKAALNFLWEHSVDSSSINVGFYGGEPLLQMPLIKQVIEYSKKLFKGKKLTFNMTTNGTLLDEEKILYLQEEEISLMISLDGPKEINDMNRVFVNGTGTYDTVMKKIELMREIAPEYAKKLSISMVIDPQNDFDCINSICLGKNDVDKLNILPSIVDKGYDGEKTVSSDIYRWKSRYEGFLAILSYLGRYEKEKVSPIALASINSEIERRFEVETSRLFEVDTPSGPCIAGQMRLFCNVEGLLFPCERVSENSKAMCLGTLDSGFNIDNAKQLLNVGALTSDACKECWCFRYCMLCCKKADSGQGTLDAAVKLSYCSESKGNAYHKLMLYLLLKEINVDYLPQMRYRVQKGEDIV</sequence>
<dbReference type="GO" id="GO:0051539">
    <property type="term" value="F:4 iron, 4 sulfur cluster binding"/>
    <property type="evidence" value="ECO:0007669"/>
    <property type="project" value="UniProtKB-KW"/>
</dbReference>
<dbReference type="InterPro" id="IPR058240">
    <property type="entry name" value="rSAM_sf"/>
</dbReference>